<reference evidence="2" key="1">
    <citation type="submission" date="2022-11" db="UniProtKB">
        <authorList>
            <consortium name="WormBaseParasite"/>
        </authorList>
    </citation>
    <scope>IDENTIFICATION</scope>
</reference>
<accession>A0AC34G5D9</accession>
<proteinExistence type="predicted"/>
<organism evidence="1 2">
    <name type="scientific">Panagrolaimus sp. ES5</name>
    <dbReference type="NCBI Taxonomy" id="591445"/>
    <lineage>
        <taxon>Eukaryota</taxon>
        <taxon>Metazoa</taxon>
        <taxon>Ecdysozoa</taxon>
        <taxon>Nematoda</taxon>
        <taxon>Chromadorea</taxon>
        <taxon>Rhabditida</taxon>
        <taxon>Tylenchina</taxon>
        <taxon>Panagrolaimomorpha</taxon>
        <taxon>Panagrolaimoidea</taxon>
        <taxon>Panagrolaimidae</taxon>
        <taxon>Panagrolaimus</taxon>
    </lineage>
</organism>
<sequence>MIKIFGEVYNHEITEFDIKNVTAITESVISAVSTSVMSGIKESTMVAAVSRVKRTYTLVKDIPFWPSLPKMEVRFLNYEMPESIIDIVNDVPLQRKHPKKAIVQVAEKPFAHGAERYAFYGRDITYATAESIVLKEYLHIGPGMNSAARYETTNQIQTIASFLALEFSKKLESVSKKHCVIKFLKIKTLSVAINAKEFRFMSCEKQYSEKNEFIRFTNNTDYGMLEETAQKKGIDVDFVKILMAFSHWTYQESKKQLMVVDLQGIIHYPEFIALIILALVE</sequence>
<protein>
    <submittedName>
        <fullName evidence="2">Alpha-type protein kinase domain-containing protein</fullName>
    </submittedName>
</protein>
<dbReference type="WBParaSite" id="ES5_v2.g24876.t1">
    <property type="protein sequence ID" value="ES5_v2.g24876.t1"/>
    <property type="gene ID" value="ES5_v2.g24876"/>
</dbReference>
<evidence type="ECO:0000313" key="1">
    <source>
        <dbReference type="Proteomes" id="UP000887579"/>
    </source>
</evidence>
<name>A0AC34G5D9_9BILA</name>
<evidence type="ECO:0000313" key="2">
    <source>
        <dbReference type="WBParaSite" id="ES5_v2.g24876.t1"/>
    </source>
</evidence>
<dbReference type="Proteomes" id="UP000887579">
    <property type="component" value="Unplaced"/>
</dbReference>